<keyword evidence="6 8" id="KW-0732">Signal</keyword>
<dbReference type="Gene3D" id="3.40.190.10">
    <property type="entry name" value="Periplasmic binding protein-like II"/>
    <property type="match status" value="2"/>
</dbReference>
<evidence type="ECO:0000256" key="7">
    <source>
        <dbReference type="SAM" id="MobiDB-lite"/>
    </source>
</evidence>
<feature type="chain" id="PRO_5004709072" description="sn-glycerol-3-phosphate-binding periplasmic protein UgpB" evidence="8">
    <location>
        <begin position="20"/>
        <end position="422"/>
    </location>
</feature>
<evidence type="ECO:0000256" key="3">
    <source>
        <dbReference type="ARBA" id="ARBA00011557"/>
    </source>
</evidence>
<dbReference type="InterPro" id="IPR050490">
    <property type="entry name" value="Bact_solute-bd_prot1"/>
</dbReference>
<evidence type="ECO:0000256" key="8">
    <source>
        <dbReference type="SAM" id="SignalP"/>
    </source>
</evidence>
<feature type="region of interest" description="Disordered" evidence="7">
    <location>
        <begin position="402"/>
        <end position="422"/>
    </location>
</feature>
<dbReference type="eggNOG" id="COG1653">
    <property type="taxonomic scope" value="Bacteria"/>
</dbReference>
<evidence type="ECO:0000256" key="2">
    <source>
        <dbReference type="ARBA" id="ARBA00008520"/>
    </source>
</evidence>
<dbReference type="SUPFAM" id="SSF53850">
    <property type="entry name" value="Periplasmic binding protein-like II"/>
    <property type="match status" value="1"/>
</dbReference>
<dbReference type="PANTHER" id="PTHR43649:SF31">
    <property type="entry name" value="SN-GLYCEROL-3-PHOSPHATE-BINDING PERIPLASMIC PROTEIN UGPB"/>
    <property type="match status" value="1"/>
</dbReference>
<proteinExistence type="inferred from homology"/>
<comment type="similarity">
    <text evidence="2">Belongs to the bacterial solute-binding protein 1 family.</text>
</comment>
<protein>
    <recommendedName>
        <fullName evidence="4">sn-glycerol-3-phosphate-binding periplasmic protein UgpB</fullName>
    </recommendedName>
</protein>
<keyword evidence="10" id="KW-1185">Reference proteome</keyword>
<name>V2TNV0_9GAMM</name>
<keyword evidence="5" id="KW-0813">Transport</keyword>
<accession>V2TNV0</accession>
<dbReference type="EMBL" id="AYER01000004">
    <property type="protein sequence ID" value="ESK39676.1"/>
    <property type="molecule type" value="Genomic_DNA"/>
</dbReference>
<evidence type="ECO:0000256" key="6">
    <source>
        <dbReference type="ARBA" id="ARBA00022729"/>
    </source>
</evidence>
<sequence length="422" mass="46492">MIKRLGAMLLLAVGSASFAAPVTLQMYYPIVVGGKVQGTIEGLVNDFMKQNPDIKISPVYTGDYVTTVTKALTAYRGHNAPQVAVMGDIEVYSLKDAGAIIPVSDLVKNDPEGQKWLSHFYPAFIRHIDGKVWSVPFQRSTNVMYWNKEAFKKAGLNPEHPPQTWQELAEYGKKLTIRQGNTVTQWGVEVPSNTPNGYWPYQAFVASNGGHLDNGKGTAVTYYTPKTVEALSFLHDLSVKYNVSPKGVIADSTTPQDFIDGKSAMVFLSTGNLGEIRQKAKFPFGVSMIPEKTQRGSPTGGGSLYMFSGMTPDQQKAALKLVRWLSEPEQAARWSIATGYIATSPAAWETKSMQAYAKQYPQALVAREQLKYSQPELSTYRSLQVKELLNRAIEATVTGRDSADNALKSAQSQADRLLKPYQ</sequence>
<dbReference type="Proteomes" id="UP000023785">
    <property type="component" value="Unassembled WGS sequence"/>
</dbReference>
<organism evidence="9 10">
    <name type="scientific">Acinetobacter nectaris CIP 110549</name>
    <dbReference type="NCBI Taxonomy" id="1392540"/>
    <lineage>
        <taxon>Bacteria</taxon>
        <taxon>Pseudomonadati</taxon>
        <taxon>Pseudomonadota</taxon>
        <taxon>Gammaproteobacteria</taxon>
        <taxon>Moraxellales</taxon>
        <taxon>Moraxellaceae</taxon>
        <taxon>Acinetobacter</taxon>
    </lineage>
</organism>
<comment type="caution">
    <text evidence="9">The sequence shown here is derived from an EMBL/GenBank/DDBJ whole genome shotgun (WGS) entry which is preliminary data.</text>
</comment>
<evidence type="ECO:0000256" key="5">
    <source>
        <dbReference type="ARBA" id="ARBA00022448"/>
    </source>
</evidence>
<dbReference type="Pfam" id="PF13416">
    <property type="entry name" value="SBP_bac_8"/>
    <property type="match status" value="1"/>
</dbReference>
<dbReference type="CDD" id="cd14748">
    <property type="entry name" value="PBP2_UgpB"/>
    <property type="match status" value="1"/>
</dbReference>
<comment type="subcellular location">
    <subcellularLocation>
        <location evidence="1">Periplasm</location>
    </subcellularLocation>
</comment>
<dbReference type="PATRIC" id="fig|1392540.3.peg.1319"/>
<dbReference type="HOGENOM" id="CLU_031285_3_1_6"/>
<evidence type="ECO:0000256" key="1">
    <source>
        <dbReference type="ARBA" id="ARBA00004418"/>
    </source>
</evidence>
<comment type="subunit">
    <text evidence="3">The complex is composed of two ATP-binding proteins (UgpC), two transmembrane proteins (UgpA and UgpE) and a solute-binding protein (UgpB).</text>
</comment>
<dbReference type="InterPro" id="IPR006059">
    <property type="entry name" value="SBP"/>
</dbReference>
<evidence type="ECO:0000256" key="4">
    <source>
        <dbReference type="ARBA" id="ARBA00017470"/>
    </source>
</evidence>
<reference evidence="9 10" key="1">
    <citation type="submission" date="2013-10" db="EMBL/GenBank/DDBJ databases">
        <title>The Genome Sequence of Acinetobacter nectaris CIP 110549.</title>
        <authorList>
            <consortium name="The Broad Institute Genomics Platform"/>
            <consortium name="The Broad Institute Genome Sequencing Center for Infectious Disease"/>
            <person name="Cerqueira G."/>
            <person name="Feldgarden M."/>
            <person name="Courvalin P."/>
            <person name="Grillot-Courvalin C."/>
            <person name="Clermont D."/>
            <person name="Rocha E."/>
            <person name="Yoon E.-J."/>
            <person name="Nemec A."/>
            <person name="Young S.K."/>
            <person name="Zeng Q."/>
            <person name="Gargeya S."/>
            <person name="Fitzgerald M."/>
            <person name="Abouelleil A."/>
            <person name="Alvarado L."/>
            <person name="Berlin A.M."/>
            <person name="Chapman S.B."/>
            <person name="Gainer-Dewar J."/>
            <person name="Goldberg J."/>
            <person name="Gnerre S."/>
            <person name="Griggs A."/>
            <person name="Gujja S."/>
            <person name="Hansen M."/>
            <person name="Howarth C."/>
            <person name="Imamovic A."/>
            <person name="Ireland A."/>
            <person name="Larimer J."/>
            <person name="McCowan C."/>
            <person name="Murphy C."/>
            <person name="Pearson M."/>
            <person name="Poon T.W."/>
            <person name="Priest M."/>
            <person name="Roberts A."/>
            <person name="Saif S."/>
            <person name="Shea T."/>
            <person name="Sykes S."/>
            <person name="Wortman J."/>
            <person name="Nusbaum C."/>
            <person name="Birren B."/>
        </authorList>
    </citation>
    <scope>NUCLEOTIDE SEQUENCE [LARGE SCALE GENOMIC DNA]</scope>
    <source>
        <strain evidence="9 10">CIP 110549</strain>
    </source>
</reference>
<feature type="signal peptide" evidence="8">
    <location>
        <begin position="1"/>
        <end position="19"/>
    </location>
</feature>
<dbReference type="AlphaFoldDB" id="V2TNV0"/>
<evidence type="ECO:0000313" key="9">
    <source>
        <dbReference type="EMBL" id="ESK39676.1"/>
    </source>
</evidence>
<dbReference type="STRING" id="1392540.P256_01358"/>
<evidence type="ECO:0000313" key="10">
    <source>
        <dbReference type="Proteomes" id="UP000023785"/>
    </source>
</evidence>
<dbReference type="RefSeq" id="WP_023272989.1">
    <property type="nucleotide sequence ID" value="NZ_KI530723.1"/>
</dbReference>
<dbReference type="GO" id="GO:0042597">
    <property type="term" value="C:periplasmic space"/>
    <property type="evidence" value="ECO:0007669"/>
    <property type="project" value="UniProtKB-SubCell"/>
</dbReference>
<dbReference type="PANTHER" id="PTHR43649">
    <property type="entry name" value="ARABINOSE-BINDING PROTEIN-RELATED"/>
    <property type="match status" value="1"/>
</dbReference>
<gene>
    <name evidence="9" type="ORF">P256_01358</name>
</gene>